<feature type="compositionally biased region" description="Basic and acidic residues" evidence="2">
    <location>
        <begin position="143"/>
        <end position="153"/>
    </location>
</feature>
<organism evidence="4 5">
    <name type="scientific">Opisthocomus hoazin</name>
    <name type="common">Hoatzin</name>
    <name type="synonym">Phasianus hoazin</name>
    <dbReference type="NCBI Taxonomy" id="30419"/>
    <lineage>
        <taxon>Eukaryota</taxon>
        <taxon>Metazoa</taxon>
        <taxon>Chordata</taxon>
        <taxon>Craniata</taxon>
        <taxon>Vertebrata</taxon>
        <taxon>Euteleostomi</taxon>
        <taxon>Archelosauria</taxon>
        <taxon>Archosauria</taxon>
        <taxon>Dinosauria</taxon>
        <taxon>Saurischia</taxon>
        <taxon>Theropoda</taxon>
        <taxon>Coelurosauria</taxon>
        <taxon>Aves</taxon>
        <taxon>Neognathae</taxon>
        <taxon>Neoaves</taxon>
        <taxon>Opisthocomiformes</taxon>
        <taxon>Opisthocomidae</taxon>
        <taxon>Opisthocomus</taxon>
    </lineage>
</organism>
<dbReference type="STRING" id="30419.A0A091WK94"/>
<evidence type="ECO:0000259" key="3">
    <source>
        <dbReference type="Pfam" id="PF01562"/>
    </source>
</evidence>
<dbReference type="GO" id="GO:0007229">
    <property type="term" value="P:integrin-mediated signaling pathway"/>
    <property type="evidence" value="ECO:0007669"/>
    <property type="project" value="UniProtKB-KW"/>
</dbReference>
<keyword evidence="1" id="KW-1015">Disulfide bond</keyword>
<dbReference type="PhylomeDB" id="A0A091WK94"/>
<name>A0A091WK94_OPIHO</name>
<gene>
    <name evidence="4" type="ORF">N306_00351</name>
</gene>
<accession>A0A091WK94</accession>
<evidence type="ECO:0000313" key="4">
    <source>
        <dbReference type="EMBL" id="KFR15313.1"/>
    </source>
</evidence>
<dbReference type="PANTHER" id="PTHR11905:SF256">
    <property type="entry name" value="PEPTIDASE M12B DOMAIN-CONTAINING PROTEIN"/>
    <property type="match status" value="1"/>
</dbReference>
<dbReference type="InterPro" id="IPR002870">
    <property type="entry name" value="Peptidase_M12B_N"/>
</dbReference>
<reference evidence="4 5" key="1">
    <citation type="submission" date="2014-04" db="EMBL/GenBank/DDBJ databases">
        <title>Genome evolution of avian class.</title>
        <authorList>
            <person name="Zhang G."/>
            <person name="Li C."/>
        </authorList>
    </citation>
    <scope>NUCLEOTIDE SEQUENCE [LARGE SCALE GENOMIC DNA]</scope>
    <source>
        <strain evidence="4">BGI_N306</strain>
    </source>
</reference>
<keyword evidence="4" id="KW-0401">Integrin</keyword>
<keyword evidence="5" id="KW-1185">Reference proteome</keyword>
<sequence length="168" mass="18618">VVHPIKVDESGSFLSYDLSHRALRRRSPSSGSEFLAFYELRYKGQPLRFNLSLNSNLLAPGFVSERRYGGIAGAKIQPRARNSCHMIGEVRSRALAGGLAALSTCDGLKGVFRLMNEDYFIEPVSTSFREDGAAQPHRVYKRQAPEHGAERGRRPPAPRETCGVRGMV</sequence>
<evidence type="ECO:0000313" key="5">
    <source>
        <dbReference type="Proteomes" id="UP000053605"/>
    </source>
</evidence>
<dbReference type="EMBL" id="KK735693">
    <property type="protein sequence ID" value="KFR15313.1"/>
    <property type="molecule type" value="Genomic_DNA"/>
</dbReference>
<dbReference type="Pfam" id="PF01562">
    <property type="entry name" value="Pep_M12B_propep"/>
    <property type="match status" value="1"/>
</dbReference>
<feature type="region of interest" description="Disordered" evidence="2">
    <location>
        <begin position="131"/>
        <end position="168"/>
    </location>
</feature>
<dbReference type="AlphaFoldDB" id="A0A091WK94"/>
<feature type="non-terminal residue" evidence="4">
    <location>
        <position position="168"/>
    </location>
</feature>
<evidence type="ECO:0000256" key="2">
    <source>
        <dbReference type="SAM" id="MobiDB-lite"/>
    </source>
</evidence>
<dbReference type="PANTHER" id="PTHR11905">
    <property type="entry name" value="ADAM A DISINTEGRIN AND METALLOPROTEASE DOMAIN"/>
    <property type="match status" value="1"/>
</dbReference>
<protein>
    <submittedName>
        <fullName evidence="4">A disintegrin and metalloproteinase with thrombospondin motifs 7</fullName>
    </submittedName>
</protein>
<proteinExistence type="predicted"/>
<feature type="domain" description="Peptidase M12B propeptide" evidence="3">
    <location>
        <begin position="1"/>
        <end position="91"/>
    </location>
</feature>
<evidence type="ECO:0000256" key="1">
    <source>
        <dbReference type="ARBA" id="ARBA00023157"/>
    </source>
</evidence>
<feature type="non-terminal residue" evidence="4">
    <location>
        <position position="1"/>
    </location>
</feature>
<dbReference type="Proteomes" id="UP000053605">
    <property type="component" value="Unassembled WGS sequence"/>
</dbReference>